<dbReference type="AlphaFoldDB" id="A0A076FA31"/>
<dbReference type="EMBL" id="CP009043">
    <property type="protein sequence ID" value="AII15060.1"/>
    <property type="molecule type" value="Genomic_DNA"/>
</dbReference>
<dbReference type="STRING" id="1244531.CIG2463D_1317"/>
<feature type="transmembrane region" description="Helical" evidence="1">
    <location>
        <begin position="68"/>
        <end position="100"/>
    </location>
</feature>
<name>A0A076FA31_9BACT</name>
<feature type="transmembrane region" description="Helical" evidence="1">
    <location>
        <begin position="112"/>
        <end position="136"/>
    </location>
</feature>
<evidence type="ECO:0000256" key="1">
    <source>
        <dbReference type="SAM" id="Phobius"/>
    </source>
</evidence>
<dbReference type="Proteomes" id="UP000028486">
    <property type="component" value="Chromosome"/>
</dbReference>
<reference evidence="3" key="1">
    <citation type="journal article" date="2014" name="Genome Announc.">
        <title>Complete Genome Sequence of Campylobacter iguaniorum Strain 1485ET, Isolated from a Bearded Dragon (Pogona vitticeps).</title>
        <authorList>
            <person name="Gilbert M.J."/>
            <person name="Miller W.G."/>
            <person name="Yee E."/>
            <person name="Kik M."/>
            <person name="Wagenaar J.A."/>
            <person name="Duim B."/>
        </authorList>
    </citation>
    <scope>NUCLEOTIDE SEQUENCE [LARGE SCALE GENOMIC DNA]</scope>
    <source>
        <strain evidence="3">1485E</strain>
    </source>
</reference>
<dbReference type="eggNOG" id="ENOG5031DBR">
    <property type="taxonomic scope" value="Bacteria"/>
</dbReference>
<keyword evidence="3" id="KW-1185">Reference proteome</keyword>
<dbReference type="PATRIC" id="fig|1244531.5.peg.1328"/>
<accession>A0A076FA31</accession>
<dbReference type="KEGG" id="caj:CIG1485E_1226"/>
<feature type="transmembrane region" description="Helical" evidence="1">
    <location>
        <begin position="148"/>
        <end position="164"/>
    </location>
</feature>
<feature type="transmembrane region" description="Helical" evidence="1">
    <location>
        <begin position="12"/>
        <end position="32"/>
    </location>
</feature>
<keyword evidence="1" id="KW-0812">Transmembrane</keyword>
<evidence type="ECO:0000313" key="2">
    <source>
        <dbReference type="EMBL" id="AII15060.1"/>
    </source>
</evidence>
<sequence length="168" mass="19880">MQALSSMQRNSSDLLSLRFILFCFLLVGYEITTAATHILPPLIGLFFSYLIILKHESEKNISNIDKRWYLVIFFLIFAEQIHGFELFSTVLAFIIFYYFINDWLRINMKWRQMLLVIFVFSGYIGTFIASNIILYILNQPMDSMSYEYFIYIAIESLISIALFKERVL</sequence>
<gene>
    <name evidence="2" type="ORF">CIG1485E_1226</name>
</gene>
<keyword evidence="1" id="KW-1133">Transmembrane helix</keyword>
<proteinExistence type="predicted"/>
<keyword evidence="1" id="KW-0472">Membrane</keyword>
<dbReference type="HOGENOM" id="CLU_134898_0_0_7"/>
<protein>
    <submittedName>
        <fullName evidence="2">Hypothetical membrane protein</fullName>
    </submittedName>
</protein>
<organism evidence="2 3">
    <name type="scientific">Campylobacter iguaniorum</name>
    <dbReference type="NCBI Taxonomy" id="1244531"/>
    <lineage>
        <taxon>Bacteria</taxon>
        <taxon>Pseudomonadati</taxon>
        <taxon>Campylobacterota</taxon>
        <taxon>Epsilonproteobacteria</taxon>
        <taxon>Campylobacterales</taxon>
        <taxon>Campylobacteraceae</taxon>
        <taxon>Campylobacter</taxon>
    </lineage>
</organism>
<evidence type="ECO:0000313" key="3">
    <source>
        <dbReference type="Proteomes" id="UP000028486"/>
    </source>
</evidence>